<dbReference type="AlphaFoldDB" id="A0A834XMP8"/>
<reference evidence="2 3" key="1">
    <citation type="submission" date="2020-08" db="EMBL/GenBank/DDBJ databases">
        <title>Aphidius gifuensis genome sequencing and assembly.</title>
        <authorList>
            <person name="Du Z."/>
        </authorList>
    </citation>
    <scope>NUCLEOTIDE SEQUENCE [LARGE SCALE GENOMIC DNA]</scope>
    <source>
        <strain evidence="2">YNYX2018</strain>
        <tissue evidence="2">Adults</tissue>
    </source>
</reference>
<sequence length="185" mass="20730">MVLINMRIFKTILITLSLLSMMIGGFNCSPLSSSLRAEHRGTDDDGLDLSSDNLTSELSSKDDYFDQRQNGTENYRIHVDGLVLVVAPIEALLLAASNTELSDNYFPINKNKTEIIKPDNETIKPEQSKPDNETTKPDNETIKPEPNDDKITEKTDLNNKINHKHHLRFASLLGPVLKKLINQSA</sequence>
<gene>
    <name evidence="2" type="ORF">HCN44_007463</name>
</gene>
<evidence type="ECO:0000313" key="3">
    <source>
        <dbReference type="Proteomes" id="UP000639338"/>
    </source>
</evidence>
<protein>
    <submittedName>
        <fullName evidence="2">Uncharacterized protein</fullName>
    </submittedName>
</protein>
<dbReference type="OrthoDB" id="8192989at2759"/>
<proteinExistence type="predicted"/>
<evidence type="ECO:0000313" key="2">
    <source>
        <dbReference type="EMBL" id="KAF7989153.1"/>
    </source>
</evidence>
<keyword evidence="3" id="KW-1185">Reference proteome</keyword>
<name>A0A834XMP8_APHGI</name>
<dbReference type="EMBL" id="JACMRX010000005">
    <property type="protein sequence ID" value="KAF7989153.1"/>
    <property type="molecule type" value="Genomic_DNA"/>
</dbReference>
<accession>A0A834XMP8</accession>
<feature type="region of interest" description="Disordered" evidence="1">
    <location>
        <begin position="117"/>
        <end position="160"/>
    </location>
</feature>
<feature type="compositionally biased region" description="Basic and acidic residues" evidence="1">
    <location>
        <begin position="117"/>
        <end position="157"/>
    </location>
</feature>
<organism evidence="2 3">
    <name type="scientific">Aphidius gifuensis</name>
    <name type="common">Parasitoid wasp</name>
    <dbReference type="NCBI Taxonomy" id="684658"/>
    <lineage>
        <taxon>Eukaryota</taxon>
        <taxon>Metazoa</taxon>
        <taxon>Ecdysozoa</taxon>
        <taxon>Arthropoda</taxon>
        <taxon>Hexapoda</taxon>
        <taxon>Insecta</taxon>
        <taxon>Pterygota</taxon>
        <taxon>Neoptera</taxon>
        <taxon>Endopterygota</taxon>
        <taxon>Hymenoptera</taxon>
        <taxon>Apocrita</taxon>
        <taxon>Ichneumonoidea</taxon>
        <taxon>Braconidae</taxon>
        <taxon>Aphidiinae</taxon>
        <taxon>Aphidius</taxon>
    </lineage>
</organism>
<evidence type="ECO:0000256" key="1">
    <source>
        <dbReference type="SAM" id="MobiDB-lite"/>
    </source>
</evidence>
<comment type="caution">
    <text evidence="2">The sequence shown here is derived from an EMBL/GenBank/DDBJ whole genome shotgun (WGS) entry which is preliminary data.</text>
</comment>
<dbReference type="Proteomes" id="UP000639338">
    <property type="component" value="Unassembled WGS sequence"/>
</dbReference>